<protein>
    <submittedName>
        <fullName evidence="1">Uncharacterized protein</fullName>
    </submittedName>
</protein>
<keyword evidence="2" id="KW-1185">Reference proteome</keyword>
<dbReference type="Proteomes" id="UP000051494">
    <property type="component" value="Unassembled WGS sequence"/>
</dbReference>
<dbReference type="AlphaFoldDB" id="A0AAE3HR96"/>
<organism evidence="1 2">
    <name type="scientific">Candidatus Berkiella cookevillensis</name>
    <dbReference type="NCBI Taxonomy" id="437022"/>
    <lineage>
        <taxon>Bacteria</taxon>
        <taxon>Pseudomonadati</taxon>
        <taxon>Pseudomonadota</taxon>
        <taxon>Gammaproteobacteria</taxon>
        <taxon>Candidatus Berkiellales</taxon>
        <taxon>Candidatus Berkiellaceae</taxon>
        <taxon>Candidatus Berkiella</taxon>
    </lineage>
</organism>
<accession>A0AAE3HR96</accession>
<reference evidence="1" key="2">
    <citation type="submission" date="2021-06" db="EMBL/GenBank/DDBJ databases">
        <title>Genomic Description and Analysis of Intracellular Bacteria, Candidatus Berkiella cookevillensis and Candidatus Berkiella aquae.</title>
        <authorList>
            <person name="Kidane D.T."/>
            <person name="Mehari Y.T."/>
            <person name="Rice F.C."/>
            <person name="Arivett B.A."/>
            <person name="Farone A.L."/>
            <person name="Berk S.G."/>
            <person name="Farone M.B."/>
        </authorList>
    </citation>
    <scope>NUCLEOTIDE SEQUENCE</scope>
    <source>
        <strain evidence="1">CC99</strain>
    </source>
</reference>
<sequence>MSQFVMLLGNPDVPRKHPGVDDTYHPKKNLDLEWKDLLERGMTTLKYINHKNRVFKGACSNTIFLRTPISKEDDALTKRIHTGHTLDFYKASIQNEKQLPIEFHFAGHGNAETIGPMSSDKRLTPAVVAELFDYIAQSCDLADTLKGKKHLIFNFHVCNAAYIDVSDCVTDDDIQKKLLNQSVIGKFYQQMIALGYTNITVIGYRGFYQGMTNGSNSFVTDTIQSNPGKLELPINKVTYSIERKGQEDVFSLPKTDLGKRFHVDLEPIRNGQQLRHI</sequence>
<comment type="caution">
    <text evidence="1">The sequence shown here is derived from an EMBL/GenBank/DDBJ whole genome shotgun (WGS) entry which is preliminary data.</text>
</comment>
<proteinExistence type="predicted"/>
<gene>
    <name evidence="1" type="ORF">CC99x_009770</name>
</gene>
<name>A0AAE3HR96_9GAMM</name>
<dbReference type="RefSeq" id="WP_141651912.1">
    <property type="nucleotide sequence ID" value="NZ_LKHV02000001.1"/>
</dbReference>
<dbReference type="EMBL" id="LKHV02000001">
    <property type="protein sequence ID" value="MCS5709192.1"/>
    <property type="molecule type" value="Genomic_DNA"/>
</dbReference>
<evidence type="ECO:0000313" key="1">
    <source>
        <dbReference type="EMBL" id="MCS5709192.1"/>
    </source>
</evidence>
<reference evidence="1" key="1">
    <citation type="journal article" date="2016" name="Genome Announc.">
        <title>Draft Genome Sequences of Two Novel Amoeba-Resistant Intranuclear Bacteria, 'Candidatus Berkiella cookevillensis' and 'Candidatus Berkiella aquae'.</title>
        <authorList>
            <person name="Mehari Y.T."/>
            <person name="Arivett B.A."/>
            <person name="Farone A.L."/>
            <person name="Gunderson J.H."/>
            <person name="Farone M.B."/>
        </authorList>
    </citation>
    <scope>NUCLEOTIDE SEQUENCE</scope>
    <source>
        <strain evidence="1">CC99</strain>
    </source>
</reference>
<evidence type="ECO:0000313" key="2">
    <source>
        <dbReference type="Proteomes" id="UP000051494"/>
    </source>
</evidence>